<dbReference type="EMBL" id="CM000760">
    <property type="protein sequence ID" value="OQU91446.1"/>
    <property type="molecule type" value="Genomic_DNA"/>
</dbReference>
<name>A0A1Z5S6L1_SORBI</name>
<dbReference type="FunCoup" id="A0A1Z5S6L1">
    <property type="interactions" value="1904"/>
</dbReference>
<dbReference type="AlphaFoldDB" id="A0A1Z5S6L1"/>
<accession>A0A1Z5S6L1</accession>
<dbReference type="Proteomes" id="UP000000768">
    <property type="component" value="Chromosome 1"/>
</dbReference>
<dbReference type="InParanoid" id="A0A1Z5S6L1"/>
<evidence type="ECO:0000313" key="2">
    <source>
        <dbReference type="Proteomes" id="UP000000768"/>
    </source>
</evidence>
<evidence type="ECO:0000313" key="1">
    <source>
        <dbReference type="EMBL" id="OQU91446.1"/>
    </source>
</evidence>
<dbReference type="eggNOG" id="ENOG502S2MT">
    <property type="taxonomic scope" value="Eukaryota"/>
</dbReference>
<dbReference type="STRING" id="4558.A0A1Z5S6L1"/>
<feature type="non-terminal residue" evidence="1">
    <location>
        <position position="104"/>
    </location>
</feature>
<protein>
    <submittedName>
        <fullName evidence="1">Uncharacterized protein</fullName>
    </submittedName>
</protein>
<sequence length="104" mass="10983">NQSERQTTTANESIAMASRLVAAAAASSSSSASPLARLISRRGLAGAADGHGPAKVPLWKDPLSPSKWKEEHFVLASLSMWGALIYGGFKLFGGKKEDKTEVIL</sequence>
<reference evidence="2" key="2">
    <citation type="journal article" date="2018" name="Plant J.">
        <title>The Sorghum bicolor reference genome: improved assembly, gene annotations, a transcriptome atlas, and signatures of genome organization.</title>
        <authorList>
            <person name="McCormick R.F."/>
            <person name="Truong S.K."/>
            <person name="Sreedasyam A."/>
            <person name="Jenkins J."/>
            <person name="Shu S."/>
            <person name="Sims D."/>
            <person name="Kennedy M."/>
            <person name="Amirebrahimi M."/>
            <person name="Weers B.D."/>
            <person name="McKinley B."/>
            <person name="Mattison A."/>
            <person name="Morishige D.T."/>
            <person name="Grimwood J."/>
            <person name="Schmutz J."/>
            <person name="Mullet J.E."/>
        </authorList>
    </citation>
    <scope>NUCLEOTIDE SEQUENCE [LARGE SCALE GENOMIC DNA]</scope>
    <source>
        <strain evidence="2">cv. BTx623</strain>
    </source>
</reference>
<dbReference type="PANTHER" id="PTHR35292">
    <property type="entry name" value="EXPRESSED PROTEIN"/>
    <property type="match status" value="1"/>
</dbReference>
<reference evidence="1 2" key="1">
    <citation type="journal article" date="2009" name="Nature">
        <title>The Sorghum bicolor genome and the diversification of grasses.</title>
        <authorList>
            <person name="Paterson A.H."/>
            <person name="Bowers J.E."/>
            <person name="Bruggmann R."/>
            <person name="Dubchak I."/>
            <person name="Grimwood J."/>
            <person name="Gundlach H."/>
            <person name="Haberer G."/>
            <person name="Hellsten U."/>
            <person name="Mitros T."/>
            <person name="Poliakov A."/>
            <person name="Schmutz J."/>
            <person name="Spannagl M."/>
            <person name="Tang H."/>
            <person name="Wang X."/>
            <person name="Wicker T."/>
            <person name="Bharti A.K."/>
            <person name="Chapman J."/>
            <person name="Feltus F.A."/>
            <person name="Gowik U."/>
            <person name="Grigoriev I.V."/>
            <person name="Lyons E."/>
            <person name="Maher C.A."/>
            <person name="Martis M."/>
            <person name="Narechania A."/>
            <person name="Otillar R.P."/>
            <person name="Penning B.W."/>
            <person name="Salamov A.A."/>
            <person name="Wang Y."/>
            <person name="Zhang L."/>
            <person name="Carpita N.C."/>
            <person name="Freeling M."/>
            <person name="Gingle A.R."/>
            <person name="Hash C.T."/>
            <person name="Keller B."/>
            <person name="Klein P."/>
            <person name="Kresovich S."/>
            <person name="McCann M.C."/>
            <person name="Ming R."/>
            <person name="Peterson D.G."/>
            <person name="Mehboob-ur-Rahman"/>
            <person name="Ware D."/>
            <person name="Westhoff P."/>
            <person name="Mayer K.F."/>
            <person name="Messing J."/>
            <person name="Rokhsar D.S."/>
        </authorList>
    </citation>
    <scope>NUCLEOTIDE SEQUENCE [LARGE SCALE GENOMIC DNA]</scope>
    <source>
        <strain evidence="2">cv. BTx623</strain>
    </source>
</reference>
<organism evidence="1 2">
    <name type="scientific">Sorghum bicolor</name>
    <name type="common">Sorghum</name>
    <name type="synonym">Sorghum vulgare</name>
    <dbReference type="NCBI Taxonomy" id="4558"/>
    <lineage>
        <taxon>Eukaryota</taxon>
        <taxon>Viridiplantae</taxon>
        <taxon>Streptophyta</taxon>
        <taxon>Embryophyta</taxon>
        <taxon>Tracheophyta</taxon>
        <taxon>Spermatophyta</taxon>
        <taxon>Magnoliopsida</taxon>
        <taxon>Liliopsida</taxon>
        <taxon>Poales</taxon>
        <taxon>Poaceae</taxon>
        <taxon>PACMAD clade</taxon>
        <taxon>Panicoideae</taxon>
        <taxon>Andropogonodae</taxon>
        <taxon>Andropogoneae</taxon>
        <taxon>Sorghinae</taxon>
        <taxon>Sorghum</taxon>
    </lineage>
</organism>
<proteinExistence type="predicted"/>
<dbReference type="OMA" id="PRINVWE"/>
<gene>
    <name evidence="1" type="ORF">SORBI_3001G181500</name>
</gene>
<dbReference type="PANTHER" id="PTHR35292:SF13">
    <property type="entry name" value="OS03G0581800 PROTEIN"/>
    <property type="match status" value="1"/>
</dbReference>
<keyword evidence="2" id="KW-1185">Reference proteome</keyword>
<dbReference type="Gramene" id="OQU91446">
    <property type="protein sequence ID" value="OQU91446"/>
    <property type="gene ID" value="SORBI_3001G181500"/>
</dbReference>